<gene>
    <name evidence="1" type="ordered locus">Sfla_1298</name>
</gene>
<evidence type="ECO:0000313" key="2">
    <source>
        <dbReference type="Proteomes" id="UP000002066"/>
    </source>
</evidence>
<dbReference type="KEGG" id="sfa:Sfla_1298"/>
<name>A0A8D4BAC6_STRFA</name>
<dbReference type="Proteomes" id="UP000002066">
    <property type="component" value="Chromosome"/>
</dbReference>
<proteinExistence type="predicted"/>
<accession>A0A8D4BAC6</accession>
<sequence>MTSPQAESTLTYAADLTREDVTALETFLNAQLGRVSEVVGETGETSFAMQSLLILVSDSAGFLHVLLRLEQPDLWQRAAIVREWQRLRSTAHPFNHCEGFDYDRWWNQVQHYDATDERAEQERIIRLADETVLDEGPAPTE</sequence>
<reference evidence="1 2" key="1">
    <citation type="submission" date="2011-01" db="EMBL/GenBank/DDBJ databases">
        <title>Complete sequence of chromosome of Streptomyces flavogriseus ATCC 33331.</title>
        <authorList>
            <consortium name="US DOE Joint Genome Institute"/>
            <person name="Lucas S."/>
            <person name="Copeland A."/>
            <person name="Lapidus A."/>
            <person name="Cheng J.-F."/>
            <person name="Goodwin L."/>
            <person name="Pitluck S."/>
            <person name="Davenport K."/>
            <person name="Detter J.C."/>
            <person name="Han C."/>
            <person name="Tapia R."/>
            <person name="Land M."/>
            <person name="Hauser L."/>
            <person name="Kyrpides N."/>
            <person name="Ivanova N."/>
            <person name="Ovchinnikova G."/>
            <person name="Pagani I."/>
            <person name="Brumm P."/>
            <person name="Mead D."/>
            <person name="Woyke T."/>
        </authorList>
    </citation>
    <scope>NUCLEOTIDE SEQUENCE [LARGE SCALE GENOMIC DNA]</scope>
    <source>
        <strain evidence="2">ATCC 33331 / IAF-45CD</strain>
    </source>
</reference>
<organism evidence="1 2">
    <name type="scientific">Streptomyces pratensis (strain ATCC 33331 / IAF-45CD)</name>
    <dbReference type="NCBI Taxonomy" id="591167"/>
    <lineage>
        <taxon>Bacteria</taxon>
        <taxon>Bacillati</taxon>
        <taxon>Actinomycetota</taxon>
        <taxon>Actinomycetes</taxon>
        <taxon>Kitasatosporales</taxon>
        <taxon>Streptomycetaceae</taxon>
        <taxon>Streptomyces</taxon>
    </lineage>
</organism>
<protein>
    <submittedName>
        <fullName evidence="1">Uncharacterized protein</fullName>
    </submittedName>
</protein>
<dbReference type="EMBL" id="CP002475">
    <property type="protein sequence ID" value="ADW02744.1"/>
    <property type="molecule type" value="Genomic_DNA"/>
</dbReference>
<dbReference type="AlphaFoldDB" id="A0A8D4BAC6"/>
<evidence type="ECO:0000313" key="1">
    <source>
        <dbReference type="EMBL" id="ADW02744.1"/>
    </source>
</evidence>
<dbReference type="OrthoDB" id="4184145at2"/>